<dbReference type="GO" id="GO:0016787">
    <property type="term" value="F:hydrolase activity"/>
    <property type="evidence" value="ECO:0007669"/>
    <property type="project" value="UniProtKB-KW"/>
</dbReference>
<dbReference type="Pfam" id="PF00561">
    <property type="entry name" value="Abhydrolase_1"/>
    <property type="match status" value="1"/>
</dbReference>
<dbReference type="InterPro" id="IPR000073">
    <property type="entry name" value="AB_hydrolase_1"/>
</dbReference>
<reference evidence="4" key="1">
    <citation type="submission" date="2021-11" db="EMBL/GenBank/DDBJ databases">
        <authorList>
            <person name="Herlambang A."/>
            <person name="Guo Y."/>
            <person name="Takashima Y."/>
            <person name="Nishizawa T."/>
        </authorList>
    </citation>
    <scope>NUCLEOTIDE SEQUENCE</scope>
    <source>
        <strain evidence="4">E1425</strain>
    </source>
</reference>
<dbReference type="EMBL" id="BQFW01000009">
    <property type="protein sequence ID" value="GJJ74648.1"/>
    <property type="molecule type" value="Genomic_DNA"/>
</dbReference>
<gene>
    <name evidence="4" type="ORF">EMPS_07006</name>
</gene>
<dbReference type="Proteomes" id="UP000827284">
    <property type="component" value="Unassembled WGS sequence"/>
</dbReference>
<sequence>MATTTATSAPTAANYQPEERSFELRNGLVITARHWRSSPSGSARDCRRFLAVHGFLDNASSFDLLAPLMLQKLGPEPVEIVALDLAGHGKSSHRQTEDYGLWRYVEDMDQIVEQLGWTEQGHAILGHSMGGAVSSIYAGLYQDRVKLCILLDNYGPFTRSVEDQPLHLLEHIAEKKNLVNKRLPFHPTIQSACVARTNGGNFAMELSSAQVLVPRGLRPMERIVQELGSDGESKVEVVQQGYTWSTDQILTIRSAQSLSEGYVKAFMSRITAPFLAVLASQGLGPLTEMLELRTTWLAQTKSVTKRIVPGNHSVHLDNASVVASEVCSWILAQDSAPKARL</sequence>
<name>A0A9P3LY16_9FUNG</name>
<dbReference type="SUPFAM" id="SSF53474">
    <property type="entry name" value="alpha/beta-Hydrolases"/>
    <property type="match status" value="1"/>
</dbReference>
<evidence type="ECO:0000313" key="5">
    <source>
        <dbReference type="Proteomes" id="UP000827284"/>
    </source>
</evidence>
<dbReference type="PANTHER" id="PTHR43798:SF14">
    <property type="entry name" value="SERINE HYDROLASE-LIKE PROTEIN DDB_G0286239"/>
    <property type="match status" value="1"/>
</dbReference>
<keyword evidence="5" id="KW-1185">Reference proteome</keyword>
<organism evidence="4 5">
    <name type="scientific">Entomortierella parvispora</name>
    <dbReference type="NCBI Taxonomy" id="205924"/>
    <lineage>
        <taxon>Eukaryota</taxon>
        <taxon>Fungi</taxon>
        <taxon>Fungi incertae sedis</taxon>
        <taxon>Mucoromycota</taxon>
        <taxon>Mortierellomycotina</taxon>
        <taxon>Mortierellomycetes</taxon>
        <taxon>Mortierellales</taxon>
        <taxon>Mortierellaceae</taxon>
        <taxon>Entomortierella</taxon>
    </lineage>
</organism>
<comment type="similarity">
    <text evidence="1">Belongs to the AB hydrolase superfamily.</text>
</comment>
<evidence type="ECO:0000313" key="4">
    <source>
        <dbReference type="EMBL" id="GJJ74648.1"/>
    </source>
</evidence>
<dbReference type="AlphaFoldDB" id="A0A9P3LY16"/>
<evidence type="ECO:0000256" key="2">
    <source>
        <dbReference type="ARBA" id="ARBA00022801"/>
    </source>
</evidence>
<protein>
    <recommendedName>
        <fullName evidence="3">AB hydrolase-1 domain-containing protein</fullName>
    </recommendedName>
</protein>
<reference evidence="4" key="2">
    <citation type="journal article" date="2022" name="Microbiol. Resour. Announc.">
        <title>Whole-Genome Sequence of Entomortierella parvispora E1425, a Mucoromycotan Fungus Associated with Burkholderiaceae-Related Endosymbiotic Bacteria.</title>
        <authorList>
            <person name="Herlambang A."/>
            <person name="Guo Y."/>
            <person name="Takashima Y."/>
            <person name="Narisawa K."/>
            <person name="Ohta H."/>
            <person name="Nishizawa T."/>
        </authorList>
    </citation>
    <scope>NUCLEOTIDE SEQUENCE</scope>
    <source>
        <strain evidence="4">E1425</strain>
    </source>
</reference>
<dbReference type="PANTHER" id="PTHR43798">
    <property type="entry name" value="MONOACYLGLYCEROL LIPASE"/>
    <property type="match status" value="1"/>
</dbReference>
<feature type="domain" description="AB hydrolase-1" evidence="3">
    <location>
        <begin position="49"/>
        <end position="174"/>
    </location>
</feature>
<comment type="caution">
    <text evidence="4">The sequence shown here is derived from an EMBL/GenBank/DDBJ whole genome shotgun (WGS) entry which is preliminary data.</text>
</comment>
<evidence type="ECO:0000256" key="1">
    <source>
        <dbReference type="ARBA" id="ARBA00008645"/>
    </source>
</evidence>
<dbReference type="InterPro" id="IPR050266">
    <property type="entry name" value="AB_hydrolase_sf"/>
</dbReference>
<keyword evidence="2" id="KW-0378">Hydrolase</keyword>
<dbReference type="PRINTS" id="PR00111">
    <property type="entry name" value="ABHYDROLASE"/>
</dbReference>
<evidence type="ECO:0000259" key="3">
    <source>
        <dbReference type="Pfam" id="PF00561"/>
    </source>
</evidence>
<dbReference type="InterPro" id="IPR029058">
    <property type="entry name" value="AB_hydrolase_fold"/>
</dbReference>
<dbReference type="Gene3D" id="3.40.50.1820">
    <property type="entry name" value="alpha/beta hydrolase"/>
    <property type="match status" value="1"/>
</dbReference>
<dbReference type="GO" id="GO:0016020">
    <property type="term" value="C:membrane"/>
    <property type="evidence" value="ECO:0007669"/>
    <property type="project" value="TreeGrafter"/>
</dbReference>
<accession>A0A9P3LY16</accession>
<dbReference type="OrthoDB" id="408373at2759"/>
<proteinExistence type="inferred from homology"/>